<gene>
    <name evidence="9" type="ORF">L8V01_01130</name>
    <name evidence="10" type="ORF">RAE13_00285</name>
</gene>
<dbReference type="GO" id="GO:0016758">
    <property type="term" value="F:hexosyltransferase activity"/>
    <property type="evidence" value="ECO:0007669"/>
    <property type="project" value="InterPro"/>
</dbReference>
<evidence type="ECO:0000256" key="1">
    <source>
        <dbReference type="ARBA" id="ARBA00004651"/>
    </source>
</evidence>
<feature type="transmembrane region" description="Helical" evidence="8">
    <location>
        <begin position="322"/>
        <end position="344"/>
    </location>
</feature>
<keyword evidence="12" id="KW-1185">Reference proteome</keyword>
<organism evidence="9 11">
    <name type="scientific">Corynebacterium curieae</name>
    <dbReference type="NCBI Taxonomy" id="2913500"/>
    <lineage>
        <taxon>Bacteria</taxon>
        <taxon>Bacillati</taxon>
        <taxon>Actinomycetota</taxon>
        <taxon>Actinomycetes</taxon>
        <taxon>Mycobacteriales</taxon>
        <taxon>Corynebacteriaceae</taxon>
        <taxon>Corynebacterium</taxon>
    </lineage>
</organism>
<dbReference type="AlphaFoldDB" id="A0A9X3M8B0"/>
<keyword evidence="3 10" id="KW-0808">Transferase</keyword>
<dbReference type="EC" id="2.4.-.-" evidence="10"/>
<evidence type="ECO:0000256" key="5">
    <source>
        <dbReference type="ARBA" id="ARBA00022989"/>
    </source>
</evidence>
<comment type="similarity">
    <text evidence="7">Belongs to the glycosyltransferase 87 family.</text>
</comment>
<dbReference type="Pfam" id="PF09594">
    <property type="entry name" value="GT87"/>
    <property type="match status" value="1"/>
</dbReference>
<feature type="transmembrane region" description="Helical" evidence="8">
    <location>
        <begin position="163"/>
        <end position="190"/>
    </location>
</feature>
<reference evidence="10 12" key="2">
    <citation type="submission" date="2023-08" db="EMBL/GenBank/DDBJ databases">
        <title>Genomic characterization of the C. tuberculostearicum species complex, a ubiquitous member of the human skin microbiome.</title>
        <authorList>
            <person name="Ahmed N."/>
            <person name="Deming C."/>
            <person name="Conlan S."/>
            <person name="Segre J."/>
        </authorList>
    </citation>
    <scope>NUCLEOTIDE SEQUENCE [LARGE SCALE GENOMIC DNA]</scope>
    <source>
        <strain evidence="10 12">CTNIH19</strain>
    </source>
</reference>
<evidence type="ECO:0000313" key="9">
    <source>
        <dbReference type="EMBL" id="MCZ9306087.1"/>
    </source>
</evidence>
<feature type="transmembrane region" description="Helical" evidence="8">
    <location>
        <begin position="282"/>
        <end position="302"/>
    </location>
</feature>
<feature type="transmembrane region" description="Helical" evidence="8">
    <location>
        <begin position="87"/>
        <end position="108"/>
    </location>
</feature>
<evidence type="ECO:0000313" key="12">
    <source>
        <dbReference type="Proteomes" id="UP001185631"/>
    </source>
</evidence>
<dbReference type="EMBL" id="JAVBID010000001">
    <property type="protein sequence ID" value="MDV2422851.1"/>
    <property type="molecule type" value="Genomic_DNA"/>
</dbReference>
<evidence type="ECO:0000313" key="11">
    <source>
        <dbReference type="Proteomes" id="UP001146430"/>
    </source>
</evidence>
<keyword evidence="2" id="KW-1003">Cell membrane</keyword>
<dbReference type="InterPro" id="IPR018584">
    <property type="entry name" value="GT87"/>
</dbReference>
<evidence type="ECO:0000256" key="7">
    <source>
        <dbReference type="ARBA" id="ARBA00024033"/>
    </source>
</evidence>
<keyword evidence="5 8" id="KW-1133">Transmembrane helix</keyword>
<evidence type="ECO:0000256" key="8">
    <source>
        <dbReference type="SAM" id="Phobius"/>
    </source>
</evidence>
<name>A0A9X3M8B0_9CORY</name>
<evidence type="ECO:0000256" key="3">
    <source>
        <dbReference type="ARBA" id="ARBA00022679"/>
    </source>
</evidence>
<feature type="transmembrane region" description="Helical" evidence="8">
    <location>
        <begin position="138"/>
        <end position="157"/>
    </location>
</feature>
<proteinExistence type="inferred from homology"/>
<dbReference type="GO" id="GO:0005886">
    <property type="term" value="C:plasma membrane"/>
    <property type="evidence" value="ECO:0007669"/>
    <property type="project" value="UniProtKB-SubCell"/>
</dbReference>
<dbReference type="Proteomes" id="UP001146430">
    <property type="component" value="Unassembled WGS sequence"/>
</dbReference>
<dbReference type="Proteomes" id="UP001185631">
    <property type="component" value="Unassembled WGS sequence"/>
</dbReference>
<keyword evidence="6 8" id="KW-0472">Membrane</keyword>
<keyword evidence="4 8" id="KW-0812">Transmembrane</keyword>
<comment type="caution">
    <text evidence="9">The sequence shown here is derived from an EMBL/GenBank/DDBJ whole genome shotgun (WGS) entry which is preliminary data.</text>
</comment>
<comment type="subcellular location">
    <subcellularLocation>
        <location evidence="1">Cell membrane</location>
        <topology evidence="1">Multi-pass membrane protein</topology>
    </subcellularLocation>
</comment>
<accession>A0A9X3M8B0</accession>
<feature type="transmembrane region" description="Helical" evidence="8">
    <location>
        <begin position="253"/>
        <end position="275"/>
    </location>
</feature>
<reference evidence="9" key="1">
    <citation type="submission" date="2022-02" db="EMBL/GenBank/DDBJ databases">
        <title>Corynebacterium sp. from urogenital microbiome.</title>
        <authorList>
            <person name="Cappelli E.A."/>
            <person name="Ribeiro T.G."/>
            <person name="Peixe L."/>
        </authorList>
    </citation>
    <scope>NUCLEOTIDE SEQUENCE</scope>
    <source>
        <strain evidence="9">C8Ua_181</strain>
    </source>
</reference>
<feature type="transmembrane region" description="Helical" evidence="8">
    <location>
        <begin position="197"/>
        <end position="215"/>
    </location>
</feature>
<dbReference type="EMBL" id="JAKMUU010000001">
    <property type="protein sequence ID" value="MCZ9306087.1"/>
    <property type="molecule type" value="Genomic_DNA"/>
</dbReference>
<sequence length="385" mass="42040">MAVNSRINAAAWPVAILLVLHRVFVIARNGTPTDDFTTVYNAVTRMGNGQPVYEQAYNHVDPLYLYTPGATLLLAPLGHLNFSLARGLFIVANAAAIVAALAVLTITVDRKLTSPLWPVSIALAFVTESVTNTLAFTNINGILLLCMAVFLWALLRAEHTPQLGWVAGVVIGLAILIKPQFAPLLFLPLVKLQWRSLAAGIGVPVVINALAWPFVPGANGYLNKLMPYLSSTRDYANSSWAGFHAYVDFGAGLYWAVWLIFAALTAAAILGLLRWRNCDPTLWALTTSGAIMVGIFFLSSLGQQYYSMWLFPLMFTFVLKRSVFHSAGAWLAAFLFLAPVSWASTAHPDAGRWMNFFTATAGWSLLIVTIFATVAGWWRSARSTV</sequence>
<evidence type="ECO:0000313" key="10">
    <source>
        <dbReference type="EMBL" id="MDV2422851.1"/>
    </source>
</evidence>
<keyword evidence="10" id="KW-0328">Glycosyltransferase</keyword>
<evidence type="ECO:0000256" key="4">
    <source>
        <dbReference type="ARBA" id="ARBA00022692"/>
    </source>
</evidence>
<protein>
    <submittedName>
        <fullName evidence="9">DUF2029 domain-containing protein</fullName>
    </submittedName>
    <submittedName>
        <fullName evidence="10">Glycosyltransferase family 87 protein</fullName>
        <ecNumber evidence="10">2.4.-.-</ecNumber>
    </submittedName>
</protein>
<feature type="transmembrane region" description="Helical" evidence="8">
    <location>
        <begin position="356"/>
        <end position="378"/>
    </location>
</feature>
<evidence type="ECO:0000256" key="6">
    <source>
        <dbReference type="ARBA" id="ARBA00023136"/>
    </source>
</evidence>
<evidence type="ECO:0000256" key="2">
    <source>
        <dbReference type="ARBA" id="ARBA00022475"/>
    </source>
</evidence>